<proteinExistence type="predicted"/>
<accession>A0A3P3T9N3</accession>
<dbReference type="Proteomes" id="UP000267017">
    <property type="component" value="Unassembled WGS sequence"/>
</dbReference>
<sequence>MITSLIGDHLNSLFEASIKGISSYDFESITILNRLKITEITRKVELGGTSWNKVLSSQKLIDFVNNTTISDEILDQLFKTRFPASEIETVLDSSFFQEVYDRLSEGLKARNTYYYSNRDRLSFPDWFLDTLAYLRVYSDTPLEELVETVSGMNSIGYMEYHYPKMRIDERVRLIRLWGSSYLNVEEVPWDERLEIYKDCIPHIEFFEALYEVVGEPTSKKIFSVLQGTLRNSENAESLCEDLKKLLYTVSPPLLAEWFEQLYGEQDLVVLDSEIQKLSENVYSRDSTNVYAVIYGEQSLASDALKHAHEYAPHHINLLKHCIESRKKGFLRLILNEKAREVFVKLTRYNLLFTEEFRTIINLNSLSERNLVALSIMIREEEHLRLFNMDIPLTFEEFQFLYGKSNMDIDFYYSLIEDFTVGERLRIARELPELKTVRNLYQTDEDLFAAVKDLVKVMPMKQWVKEKHLCLSGAEDHHFLKVLLLPSLFEKFLTSLKKGSDVDFILNERELLAIADSLDEAKLMFVQRNKACQFLFEKLNVSSDFIQKYKVNIVDYYERGLCEIFQHLYQSKKFESYQLQNLNLITKAELSGKLKEIKFVQEDFELEIGMPVTNQVIKEWMRNRSIQMKEILVHETYDYETTLRLGQYPVETCQHWDDGKYSRCLLSNFDTNKKVIVAKGRKGHVVARAIIRLTKGSEKFITKKEPFKSKRLGFKDVEAHQEGEVIEDVIEPKEELILFLERCYTNMDGEHGRAVRREIVKLAMEKSKELGAKLVLADEYASDDLEELNSFVTDYFHIFISFSKNGFQYLDSLSGQAIEENEGHFNKGKVMFQVAAS</sequence>
<dbReference type="RefSeq" id="WP_128635831.1">
    <property type="nucleotide sequence ID" value="NZ_RRCN01000002.1"/>
</dbReference>
<dbReference type="EMBL" id="RRCN01000002">
    <property type="protein sequence ID" value="RRJ54746.1"/>
    <property type="molecule type" value="Genomic_DNA"/>
</dbReference>
<dbReference type="OrthoDB" id="1969736at2"/>
<protein>
    <submittedName>
        <fullName evidence="1">Uncharacterized protein</fullName>
    </submittedName>
</protein>
<keyword evidence="2" id="KW-1185">Reference proteome</keyword>
<name>A0A3P3T9N3_9BACL</name>
<evidence type="ECO:0000313" key="1">
    <source>
        <dbReference type="EMBL" id="RRJ54746.1"/>
    </source>
</evidence>
<gene>
    <name evidence="1" type="ORF">EHV15_34700</name>
</gene>
<dbReference type="AlphaFoldDB" id="A0A3P3T9N3"/>
<organism evidence="1 2">
    <name type="scientific">Paenibacillus oralis</name>
    <dbReference type="NCBI Taxonomy" id="2490856"/>
    <lineage>
        <taxon>Bacteria</taxon>
        <taxon>Bacillati</taxon>
        <taxon>Bacillota</taxon>
        <taxon>Bacilli</taxon>
        <taxon>Bacillales</taxon>
        <taxon>Paenibacillaceae</taxon>
        <taxon>Paenibacillus</taxon>
    </lineage>
</organism>
<comment type="caution">
    <text evidence="1">The sequence shown here is derived from an EMBL/GenBank/DDBJ whole genome shotgun (WGS) entry which is preliminary data.</text>
</comment>
<reference evidence="1 2" key="1">
    <citation type="submission" date="2018-11" db="EMBL/GenBank/DDBJ databases">
        <title>Genome sequencing of Paenibacillus sp. KCOM 3021 (= ChDC PVNT-B20).</title>
        <authorList>
            <person name="Kook J.-K."/>
            <person name="Park S.-N."/>
            <person name="Lim Y.K."/>
        </authorList>
    </citation>
    <scope>NUCLEOTIDE SEQUENCE [LARGE SCALE GENOMIC DNA]</scope>
    <source>
        <strain evidence="1 2">KCOM 3021</strain>
    </source>
</reference>
<evidence type="ECO:0000313" key="2">
    <source>
        <dbReference type="Proteomes" id="UP000267017"/>
    </source>
</evidence>